<protein>
    <submittedName>
        <fullName evidence="1">Uncharacterized protein</fullName>
    </submittedName>
</protein>
<accession>A0A069AAH0</accession>
<evidence type="ECO:0000313" key="1">
    <source>
        <dbReference type="EMBL" id="CDS87880.1"/>
    </source>
</evidence>
<organism evidence="1">
    <name type="scientific">Clostridioides difficile</name>
    <name type="common">Peptoclostridium difficile</name>
    <dbReference type="NCBI Taxonomy" id="1496"/>
    <lineage>
        <taxon>Bacteria</taxon>
        <taxon>Bacillati</taxon>
        <taxon>Bacillota</taxon>
        <taxon>Clostridia</taxon>
        <taxon>Peptostreptococcales</taxon>
        <taxon>Peptostreptococcaceae</taxon>
        <taxon>Clostridioides</taxon>
    </lineage>
</organism>
<gene>
    <name evidence="1" type="ORF">BN1096_630080</name>
</gene>
<reference evidence="1" key="1">
    <citation type="submission" date="2014-07" db="EMBL/GenBank/DDBJ databases">
        <authorList>
            <person name="Monot Marc"/>
        </authorList>
    </citation>
    <scope>NUCLEOTIDE SEQUENCE</scope>
</reference>
<dbReference type="AlphaFoldDB" id="A0A069AAH0"/>
<proteinExistence type="predicted"/>
<sequence>MSMKIMLQQSMKTNLCHKVCEYLDVKLKNVTSNMFISLIVEIYFNLY</sequence>
<dbReference type="EMBL" id="LK932517">
    <property type="protein sequence ID" value="CDS87880.1"/>
    <property type="molecule type" value="Genomic_DNA"/>
</dbReference>
<name>A0A069AAH0_CLODI</name>